<organism evidence="1 2">
    <name type="scientific">Weissella oryzae (strain DSM 25784 / JCM 18191 / LMG 30913 / SG25)</name>
    <dbReference type="NCBI Taxonomy" id="1329250"/>
    <lineage>
        <taxon>Bacteria</taxon>
        <taxon>Bacillati</taxon>
        <taxon>Bacillota</taxon>
        <taxon>Bacilli</taxon>
        <taxon>Lactobacillales</taxon>
        <taxon>Lactobacillaceae</taxon>
        <taxon>Weissella</taxon>
    </lineage>
</organism>
<keyword evidence="2" id="KW-1185">Reference proteome</keyword>
<gene>
    <name evidence="1" type="ORF">WOSG25_110560</name>
</gene>
<accession>A0A069CWG7</accession>
<sequence length="85" mass="10245">MIKFYYARKSFRELSIPYEVSFDSIRHRVIQGTPVFKDATCRIITDKEFKKLKFKGRIRNFRKSGNPTRKIFYIQIDLNPKNKNP</sequence>
<dbReference type="Proteomes" id="UP000030643">
    <property type="component" value="Unassembled WGS sequence"/>
</dbReference>
<proteinExistence type="predicted"/>
<protein>
    <submittedName>
        <fullName evidence="1">Transposase</fullName>
    </submittedName>
</protein>
<reference evidence="2" key="1">
    <citation type="journal article" date="2014" name="Genome Announc.">
        <title>Draft genome sequence of Weissella oryzae SG25T, isolated from fermented rice grains.</title>
        <authorList>
            <person name="Tanizawa Y."/>
            <person name="Fujisawa T."/>
            <person name="Mochizuki T."/>
            <person name="Kaminuma E."/>
            <person name="Suzuki Y."/>
            <person name="Nakamura Y."/>
            <person name="Tohno M."/>
        </authorList>
    </citation>
    <scope>NUCLEOTIDE SEQUENCE [LARGE SCALE GENOMIC DNA]</scope>
    <source>
        <strain evidence="2">DSM 25784 / JCM 18191 / LMG 30913 / SG25</strain>
    </source>
</reference>
<evidence type="ECO:0000313" key="1">
    <source>
        <dbReference type="EMBL" id="GAK31578.1"/>
    </source>
</evidence>
<name>A0A069CWG7_WEIOS</name>
<dbReference type="EMBL" id="DF820494">
    <property type="protein sequence ID" value="GAK31578.1"/>
    <property type="molecule type" value="Genomic_DNA"/>
</dbReference>
<dbReference type="AlphaFoldDB" id="A0A069CWG7"/>
<evidence type="ECO:0000313" key="2">
    <source>
        <dbReference type="Proteomes" id="UP000030643"/>
    </source>
</evidence>